<accession>A0A0F7ZZU6</accession>
<dbReference type="InterPro" id="IPR036928">
    <property type="entry name" value="AS_sf"/>
</dbReference>
<dbReference type="PANTHER" id="PTHR42678:SF34">
    <property type="entry name" value="OS04G0183300 PROTEIN"/>
    <property type="match status" value="1"/>
</dbReference>
<dbReference type="Proteomes" id="UP000054481">
    <property type="component" value="Unassembled WGS sequence"/>
</dbReference>
<feature type="domain" description="Amidase" evidence="1">
    <location>
        <begin position="3"/>
        <end position="438"/>
    </location>
</feature>
<evidence type="ECO:0000313" key="2">
    <source>
        <dbReference type="EMBL" id="KJZ74792.1"/>
    </source>
</evidence>
<organism evidence="2 3">
    <name type="scientific">Hirsutella minnesotensis 3608</name>
    <dbReference type="NCBI Taxonomy" id="1043627"/>
    <lineage>
        <taxon>Eukaryota</taxon>
        <taxon>Fungi</taxon>
        <taxon>Dikarya</taxon>
        <taxon>Ascomycota</taxon>
        <taxon>Pezizomycotina</taxon>
        <taxon>Sordariomycetes</taxon>
        <taxon>Hypocreomycetidae</taxon>
        <taxon>Hypocreales</taxon>
        <taxon>Ophiocordycipitaceae</taxon>
        <taxon>Hirsutella</taxon>
    </lineage>
</organism>
<reference evidence="2 3" key="1">
    <citation type="journal article" date="2014" name="Genome Biol. Evol.">
        <title>Comparative genomics and transcriptomics analyses reveal divergent lifestyle features of nematode endoparasitic fungus Hirsutella minnesotensis.</title>
        <authorList>
            <person name="Lai Y."/>
            <person name="Liu K."/>
            <person name="Zhang X."/>
            <person name="Zhang X."/>
            <person name="Li K."/>
            <person name="Wang N."/>
            <person name="Shu C."/>
            <person name="Wu Y."/>
            <person name="Wang C."/>
            <person name="Bushley K.E."/>
            <person name="Xiang M."/>
            <person name="Liu X."/>
        </authorList>
    </citation>
    <scope>NUCLEOTIDE SEQUENCE [LARGE SCALE GENOMIC DNA]</scope>
    <source>
        <strain evidence="2 3">3608</strain>
    </source>
</reference>
<dbReference type="OrthoDB" id="566138at2759"/>
<keyword evidence="3" id="KW-1185">Reference proteome</keyword>
<dbReference type="SUPFAM" id="SSF75304">
    <property type="entry name" value="Amidase signature (AS) enzymes"/>
    <property type="match status" value="1"/>
</dbReference>
<evidence type="ECO:0000259" key="1">
    <source>
        <dbReference type="Pfam" id="PF01425"/>
    </source>
</evidence>
<dbReference type="EMBL" id="KQ030523">
    <property type="protein sequence ID" value="KJZ74792.1"/>
    <property type="molecule type" value="Genomic_DNA"/>
</dbReference>
<evidence type="ECO:0000313" key="3">
    <source>
        <dbReference type="Proteomes" id="UP000054481"/>
    </source>
</evidence>
<proteinExistence type="predicted"/>
<name>A0A0F7ZZU6_9HYPO</name>
<sequence length="471" mass="51494">MEMNPDAPSIASQLDRERLQNALRGPLHGLPVLIKGNMGTRDRMQTNAGSFALQDSVLPADSTIARKLREQGLIILGKANLTEWSQFRSSSPFHSWSAVFGQTYGAYCPRQCPGGSSGGSAVAVDLGLAWAALGTETSGSIISPSERNNIVGIKPTVGLTSRHLVVPVSEHQDTVGPMARTVKDAAMLLQTIVGVDPEDSYTAASPFHSCAPDYLAACRASGFAGKRIGVARNVIGECHQEISHTLQSFENALDVMAKAGATIVENTDFIEFRRWRKMRYNPVTRSDFTSNICTYLSKLEENSQDVHNIHDLRDFVRSHPGEDYPRRNTENWDTAIEGDMSNASANFSALYQQNVFLGGEGGITGALERHRLDAIVLPSTVAFLIPALVGTPIITVPLGATPDSWPVEEQLEWAEVERGPGIPFGISFLGRKWSEEVLIEISYAYEQLTDTRRALQRYISPEADLKDFISS</sequence>
<dbReference type="Gene3D" id="3.90.1300.10">
    <property type="entry name" value="Amidase signature (AS) domain"/>
    <property type="match status" value="1"/>
</dbReference>
<dbReference type="AlphaFoldDB" id="A0A0F7ZZU6"/>
<dbReference type="Pfam" id="PF01425">
    <property type="entry name" value="Amidase"/>
    <property type="match status" value="1"/>
</dbReference>
<dbReference type="PANTHER" id="PTHR42678">
    <property type="entry name" value="AMIDASE"/>
    <property type="match status" value="1"/>
</dbReference>
<gene>
    <name evidence="2" type="ORF">HIM_05909</name>
</gene>
<dbReference type="InterPro" id="IPR023631">
    <property type="entry name" value="Amidase_dom"/>
</dbReference>
<protein>
    <recommendedName>
        <fullName evidence="1">Amidase domain-containing protein</fullName>
    </recommendedName>
</protein>